<proteinExistence type="predicted"/>
<evidence type="ECO:0000256" key="1">
    <source>
        <dbReference type="SAM" id="SignalP"/>
    </source>
</evidence>
<dbReference type="InterPro" id="IPR031815">
    <property type="entry name" value="DUF5074"/>
</dbReference>
<accession>A0A1G9KDY6</accession>
<evidence type="ECO:0008006" key="4">
    <source>
        <dbReference type="Google" id="ProtNLM"/>
    </source>
</evidence>
<dbReference type="InterPro" id="IPR015943">
    <property type="entry name" value="WD40/YVTN_repeat-like_dom_sf"/>
</dbReference>
<dbReference type="SUPFAM" id="SSF63825">
    <property type="entry name" value="YWTD domain"/>
    <property type="match status" value="1"/>
</dbReference>
<protein>
    <recommendedName>
        <fullName evidence="4">40-residue YVTN family beta-propeller repeat-containing protein</fullName>
    </recommendedName>
</protein>
<evidence type="ECO:0000313" key="2">
    <source>
        <dbReference type="EMBL" id="SDL47543.1"/>
    </source>
</evidence>
<dbReference type="InterPro" id="IPR051200">
    <property type="entry name" value="Host-pathogen_enzymatic-act"/>
</dbReference>
<feature type="signal peptide" evidence="1">
    <location>
        <begin position="1"/>
        <end position="18"/>
    </location>
</feature>
<name>A0A1G9KDY6_9SPHI</name>
<dbReference type="Proteomes" id="UP000183200">
    <property type="component" value="Unassembled WGS sequence"/>
</dbReference>
<dbReference type="AlphaFoldDB" id="A0A1G9KDY6"/>
<keyword evidence="1" id="KW-0732">Signal</keyword>
<dbReference type="EMBL" id="FNGY01000001">
    <property type="protein sequence ID" value="SDL47543.1"/>
    <property type="molecule type" value="Genomic_DNA"/>
</dbReference>
<gene>
    <name evidence="2" type="ORF">SAMN05421820_101542</name>
</gene>
<sequence>MKLNITLKSILLATVLMAGFSSCKKDKMPDIVPGPVSTLGVYVLNEGYYSATPGTNNSSISYYDIAAKTVEKDYFKKQNSTSLGTNANDLQQYGSKLYCVIVGTTKAAKDSYLEVMSLATGKSIKRISLSDATEGFLPRYVVFNKNKAYVSSYDGKITKIDTASLAVESRVLVGGALEQMAIVNNKLYVVNSAHFQYGTADNASVSVVDLNTFSKSKSIPVGFNPTNISATNTGDLFVITKGNYADLKPTVDKISSVTDTKVASNDKISLEFLAIDGAKAYAISGTWPTYTLKQFNLGTNELGVDFIKDNTKIGTPYGLTVNSLSQDVFFGDSDASQFFCFGADGIKKFSFDTGLMPKLAAFRYGYK</sequence>
<reference evidence="3" key="1">
    <citation type="submission" date="2016-10" db="EMBL/GenBank/DDBJ databases">
        <authorList>
            <person name="Varghese N."/>
            <person name="Submissions S."/>
        </authorList>
    </citation>
    <scope>NUCLEOTIDE SEQUENCE [LARGE SCALE GENOMIC DNA]</scope>
    <source>
        <strain evidence="3">DSM 19110</strain>
    </source>
</reference>
<dbReference type="Pfam" id="PF16819">
    <property type="entry name" value="DUF5074"/>
    <property type="match status" value="1"/>
</dbReference>
<dbReference type="RefSeq" id="WP_074604560.1">
    <property type="nucleotide sequence ID" value="NZ_FNGY01000001.1"/>
</dbReference>
<evidence type="ECO:0000313" key="3">
    <source>
        <dbReference type="Proteomes" id="UP000183200"/>
    </source>
</evidence>
<dbReference type="Gene3D" id="2.130.10.10">
    <property type="entry name" value="YVTN repeat-like/Quinoprotein amine dehydrogenase"/>
    <property type="match status" value="1"/>
</dbReference>
<dbReference type="OrthoDB" id="792648at2"/>
<feature type="chain" id="PRO_5010328749" description="40-residue YVTN family beta-propeller repeat-containing protein" evidence="1">
    <location>
        <begin position="19"/>
        <end position="367"/>
    </location>
</feature>
<dbReference type="PANTHER" id="PTHR47197:SF3">
    <property type="entry name" value="DIHYDRO-HEME D1 DEHYDROGENASE"/>
    <property type="match status" value="1"/>
</dbReference>
<dbReference type="PROSITE" id="PS51257">
    <property type="entry name" value="PROKAR_LIPOPROTEIN"/>
    <property type="match status" value="1"/>
</dbReference>
<keyword evidence="3" id="KW-1185">Reference proteome</keyword>
<organism evidence="2 3">
    <name type="scientific">Pedobacter steynii</name>
    <dbReference type="NCBI Taxonomy" id="430522"/>
    <lineage>
        <taxon>Bacteria</taxon>
        <taxon>Pseudomonadati</taxon>
        <taxon>Bacteroidota</taxon>
        <taxon>Sphingobacteriia</taxon>
        <taxon>Sphingobacteriales</taxon>
        <taxon>Sphingobacteriaceae</taxon>
        <taxon>Pedobacter</taxon>
    </lineage>
</organism>
<dbReference type="PANTHER" id="PTHR47197">
    <property type="entry name" value="PROTEIN NIRF"/>
    <property type="match status" value="1"/>
</dbReference>